<protein>
    <recommendedName>
        <fullName evidence="2">Dynein heavy chain linker domain-containing protein</fullName>
    </recommendedName>
</protein>
<accession>A0A388JLQ6</accession>
<dbReference type="PANTHER" id="PTHR45703">
    <property type="entry name" value="DYNEIN HEAVY CHAIN"/>
    <property type="match status" value="1"/>
</dbReference>
<dbReference type="EMBL" id="BFEA01000001">
    <property type="protein sequence ID" value="GBG58665.1"/>
    <property type="molecule type" value="Genomic_DNA"/>
</dbReference>
<gene>
    <name evidence="3" type="ORF">CBR_g66</name>
</gene>
<evidence type="ECO:0000256" key="1">
    <source>
        <dbReference type="SAM" id="Coils"/>
    </source>
</evidence>
<dbReference type="Gene3D" id="1.20.140.100">
    <property type="entry name" value="Dynein heavy chain, N-terminal domain 2"/>
    <property type="match status" value="1"/>
</dbReference>
<dbReference type="Pfam" id="PF08393">
    <property type="entry name" value="DHC_N2"/>
    <property type="match status" value="1"/>
</dbReference>
<keyword evidence="4" id="KW-1185">Reference proteome</keyword>
<dbReference type="InterPro" id="IPR026983">
    <property type="entry name" value="DHC"/>
</dbReference>
<dbReference type="GO" id="GO:0051959">
    <property type="term" value="F:dynein light intermediate chain binding"/>
    <property type="evidence" value="ECO:0007669"/>
    <property type="project" value="InterPro"/>
</dbReference>
<evidence type="ECO:0000259" key="2">
    <source>
        <dbReference type="Pfam" id="PF08393"/>
    </source>
</evidence>
<proteinExistence type="predicted"/>
<dbReference type="GO" id="GO:0007018">
    <property type="term" value="P:microtubule-based movement"/>
    <property type="evidence" value="ECO:0007669"/>
    <property type="project" value="InterPro"/>
</dbReference>
<feature type="coiled-coil region" evidence="1">
    <location>
        <begin position="311"/>
        <end position="343"/>
    </location>
</feature>
<dbReference type="STRING" id="69332.A0A388JLQ6"/>
<comment type="caution">
    <text evidence="3">The sequence shown here is derived from an EMBL/GenBank/DDBJ whole genome shotgun (WGS) entry which is preliminary data.</text>
</comment>
<dbReference type="Proteomes" id="UP000265515">
    <property type="component" value="Unassembled WGS sequence"/>
</dbReference>
<evidence type="ECO:0000313" key="4">
    <source>
        <dbReference type="Proteomes" id="UP000265515"/>
    </source>
</evidence>
<organism evidence="3 4">
    <name type="scientific">Chara braunii</name>
    <name type="common">Braun's stonewort</name>
    <dbReference type="NCBI Taxonomy" id="69332"/>
    <lineage>
        <taxon>Eukaryota</taxon>
        <taxon>Viridiplantae</taxon>
        <taxon>Streptophyta</taxon>
        <taxon>Charophyceae</taxon>
        <taxon>Charales</taxon>
        <taxon>Characeae</taxon>
        <taxon>Chara</taxon>
    </lineage>
</organism>
<dbReference type="GO" id="GO:0045505">
    <property type="term" value="F:dynein intermediate chain binding"/>
    <property type="evidence" value="ECO:0007669"/>
    <property type="project" value="InterPro"/>
</dbReference>
<dbReference type="OrthoDB" id="538982at2759"/>
<keyword evidence="1" id="KW-0175">Coiled coil</keyword>
<dbReference type="PANTHER" id="PTHR45703:SF36">
    <property type="entry name" value="DYNEIN HEAVY CHAIN, CYTOPLASMIC"/>
    <property type="match status" value="1"/>
</dbReference>
<reference evidence="3 4" key="1">
    <citation type="journal article" date="2018" name="Cell">
        <title>The Chara Genome: Secondary Complexity and Implications for Plant Terrestrialization.</title>
        <authorList>
            <person name="Nishiyama T."/>
            <person name="Sakayama H."/>
            <person name="Vries J.D."/>
            <person name="Buschmann H."/>
            <person name="Saint-Marcoux D."/>
            <person name="Ullrich K.K."/>
            <person name="Haas F.B."/>
            <person name="Vanderstraeten L."/>
            <person name="Becker D."/>
            <person name="Lang D."/>
            <person name="Vosolsobe S."/>
            <person name="Rombauts S."/>
            <person name="Wilhelmsson P.K.I."/>
            <person name="Janitza P."/>
            <person name="Kern R."/>
            <person name="Heyl A."/>
            <person name="Rumpler F."/>
            <person name="Villalobos L.I.A.C."/>
            <person name="Clay J.M."/>
            <person name="Skokan R."/>
            <person name="Toyoda A."/>
            <person name="Suzuki Y."/>
            <person name="Kagoshima H."/>
            <person name="Schijlen E."/>
            <person name="Tajeshwar N."/>
            <person name="Catarino B."/>
            <person name="Hetherington A.J."/>
            <person name="Saltykova A."/>
            <person name="Bonnot C."/>
            <person name="Breuninger H."/>
            <person name="Symeonidi A."/>
            <person name="Radhakrishnan G.V."/>
            <person name="Van Nieuwerburgh F."/>
            <person name="Deforce D."/>
            <person name="Chang C."/>
            <person name="Karol K.G."/>
            <person name="Hedrich R."/>
            <person name="Ulvskov P."/>
            <person name="Glockner G."/>
            <person name="Delwiche C.F."/>
            <person name="Petrasek J."/>
            <person name="Van de Peer Y."/>
            <person name="Friml J."/>
            <person name="Beilby M."/>
            <person name="Dolan L."/>
            <person name="Kohara Y."/>
            <person name="Sugano S."/>
            <person name="Fujiyama A."/>
            <person name="Delaux P.-M."/>
            <person name="Quint M."/>
            <person name="TheiBen G."/>
            <person name="Hagemann M."/>
            <person name="Harholt J."/>
            <person name="Dunand C."/>
            <person name="Zachgo S."/>
            <person name="Langdale J."/>
            <person name="Maumus F."/>
            <person name="Straeten D.V.D."/>
            <person name="Gould S.B."/>
            <person name="Rensing S.A."/>
        </authorList>
    </citation>
    <scope>NUCLEOTIDE SEQUENCE [LARGE SCALE GENOMIC DNA]</scope>
    <source>
        <strain evidence="3 4">S276</strain>
    </source>
</reference>
<dbReference type="InterPro" id="IPR042222">
    <property type="entry name" value="Dynein_2_N"/>
</dbReference>
<sequence>MDQVLALMTKLSEEVAVQQNQAKRINKYQQLFQVTESRYDDLYVVVDEIELKRAMWSGLKATEIDDFLDLGDETEQDGASETSDGRVVAPIKKKARGTGKQKIDRGESFTLGLLLQNNVMEHKEQIAQISVEATQEGALEELLRKVQTKWADIEFTVKLYKESKDVYILGSVEDVIMALEDSMVTMSTITASSATSATATPMKFHISSRATSAVLRQPQLMLRRSRCIATREGRAVTAEQPLPLPLPSEMEAQGNPTVDNAASDSPREVCSTNPLVPQVQQVSSTATPAGALDAAPVRQQGETMTAFMAGLATYMQQVQEEQRREAAAEAARLNAIARDAEQRRWQHAEAAANHNKAQQDATSVLMQLEAAHTAALQAWNVDPAETTEPIAEEQTKAALTNMMHRVILTYNWQQVELAQQAHVICGYEETLKSLPARLDMLEKDDVPHWHTTSSSTDPSIRELEGRMDHLVALVVNLNSFQRLATISQQIAALQADLRQLQRQPTGTCNNMTSKQYKMLKFSIDKFDDYHKVDPISLRQGFTNELSIHLVSPESKISALYVCSTGASQVWLNHLAQTEGVEVTKLYTKITWESKTEKWRKRFIVDDAQGKGANRIFTMHQGRQSTREWLTEWQKRVTILNLDIPFVHLRREFFQRSVDALSTALGERSLSKDFDQIVEKACEVIQTNQWAANER</sequence>
<evidence type="ECO:0000313" key="3">
    <source>
        <dbReference type="EMBL" id="GBG58665.1"/>
    </source>
</evidence>
<dbReference type="Gramene" id="GBG58665">
    <property type="protein sequence ID" value="GBG58665"/>
    <property type="gene ID" value="CBR_g66"/>
</dbReference>
<feature type="domain" description="Dynein heavy chain linker" evidence="2">
    <location>
        <begin position="98"/>
        <end position="194"/>
    </location>
</feature>
<dbReference type="GO" id="GO:0030286">
    <property type="term" value="C:dynein complex"/>
    <property type="evidence" value="ECO:0007669"/>
    <property type="project" value="InterPro"/>
</dbReference>
<dbReference type="AlphaFoldDB" id="A0A388JLQ6"/>
<dbReference type="InterPro" id="IPR013602">
    <property type="entry name" value="Dynein_heavy_linker"/>
</dbReference>
<name>A0A388JLQ6_CHABU</name>